<evidence type="ECO:0000313" key="3">
    <source>
        <dbReference type="Proteomes" id="UP001140094"/>
    </source>
</evidence>
<dbReference type="AlphaFoldDB" id="A0A9W8HRW5"/>
<feature type="region of interest" description="Disordered" evidence="1">
    <location>
        <begin position="1"/>
        <end position="135"/>
    </location>
</feature>
<dbReference type="EMBL" id="JANBUO010001132">
    <property type="protein sequence ID" value="KAJ2799687.1"/>
    <property type="molecule type" value="Genomic_DNA"/>
</dbReference>
<organism evidence="2 3">
    <name type="scientific">Coemansia guatemalensis</name>
    <dbReference type="NCBI Taxonomy" id="2761395"/>
    <lineage>
        <taxon>Eukaryota</taxon>
        <taxon>Fungi</taxon>
        <taxon>Fungi incertae sedis</taxon>
        <taxon>Zoopagomycota</taxon>
        <taxon>Kickxellomycotina</taxon>
        <taxon>Kickxellomycetes</taxon>
        <taxon>Kickxellales</taxon>
        <taxon>Kickxellaceae</taxon>
        <taxon>Coemansia</taxon>
    </lineage>
</organism>
<dbReference type="Proteomes" id="UP001140094">
    <property type="component" value="Unassembled WGS sequence"/>
</dbReference>
<feature type="compositionally biased region" description="Basic and acidic residues" evidence="1">
    <location>
        <begin position="25"/>
        <end position="36"/>
    </location>
</feature>
<gene>
    <name evidence="2" type="ORF">H4R20_004336</name>
</gene>
<evidence type="ECO:0000313" key="2">
    <source>
        <dbReference type="EMBL" id="KAJ2799687.1"/>
    </source>
</evidence>
<evidence type="ECO:0000256" key="1">
    <source>
        <dbReference type="SAM" id="MobiDB-lite"/>
    </source>
</evidence>
<feature type="non-terminal residue" evidence="2">
    <location>
        <position position="287"/>
    </location>
</feature>
<comment type="caution">
    <text evidence="2">The sequence shown here is derived from an EMBL/GenBank/DDBJ whole genome shotgun (WGS) entry which is preliminary data.</text>
</comment>
<name>A0A9W8HRW5_9FUNG</name>
<feature type="compositionally biased region" description="Polar residues" evidence="1">
    <location>
        <begin position="159"/>
        <end position="183"/>
    </location>
</feature>
<feature type="compositionally biased region" description="Basic residues" evidence="1">
    <location>
        <begin position="68"/>
        <end position="78"/>
    </location>
</feature>
<feature type="region of interest" description="Disordered" evidence="1">
    <location>
        <begin position="159"/>
        <end position="187"/>
    </location>
</feature>
<protein>
    <submittedName>
        <fullName evidence="2">Uncharacterized protein</fullName>
    </submittedName>
</protein>
<sequence length="287" mass="30876">MRDRSEIDAEDGEITELPQGRSRRSRDDTSRPHVDNHAGSAALLSRAVATSRQSTIKRDRHASGLNNRRSRSPRRRRRERDSPERGADVNSDVVVVENGSKGVEVETSTVNNGATHAADADNGFELSFERDDDAETERLLDERRRRRNEILRAHANTDAINSTAAAASFSTGKPQPASSSENSEFALAKKGDMNTADQGVSAADYDPNADIDADDMRHRIAAQVTNGDTKADARVATAVAAAATSNDDDDDGFDMFADDDEGIEAPAETGVSAAAAAMMADSWDDAE</sequence>
<accession>A0A9W8HRW5</accession>
<proteinExistence type="predicted"/>
<keyword evidence="3" id="KW-1185">Reference proteome</keyword>
<reference evidence="2" key="1">
    <citation type="submission" date="2022-07" db="EMBL/GenBank/DDBJ databases">
        <title>Phylogenomic reconstructions and comparative analyses of Kickxellomycotina fungi.</title>
        <authorList>
            <person name="Reynolds N.K."/>
            <person name="Stajich J.E."/>
            <person name="Barry K."/>
            <person name="Grigoriev I.V."/>
            <person name="Crous P."/>
            <person name="Smith M.E."/>
        </authorList>
    </citation>
    <scope>NUCLEOTIDE SEQUENCE</scope>
    <source>
        <strain evidence="2">NRRL 1565</strain>
    </source>
</reference>